<evidence type="ECO:0000259" key="7">
    <source>
        <dbReference type="Pfam" id="PF09468"/>
    </source>
</evidence>
<dbReference type="PANTHER" id="PTHR13383">
    <property type="entry name" value="RIBONUCLEASE H2 SUBUNIT B"/>
    <property type="match status" value="1"/>
</dbReference>
<feature type="region of interest" description="Disordered" evidence="6">
    <location>
        <begin position="1"/>
        <end position="34"/>
    </location>
</feature>
<dbReference type="GO" id="GO:0032299">
    <property type="term" value="C:ribonuclease H2 complex"/>
    <property type="evidence" value="ECO:0007669"/>
    <property type="project" value="InterPro"/>
</dbReference>
<evidence type="ECO:0000256" key="3">
    <source>
        <dbReference type="ARBA" id="ARBA00023242"/>
    </source>
</evidence>
<dbReference type="GO" id="GO:0005654">
    <property type="term" value="C:nucleoplasm"/>
    <property type="evidence" value="ECO:0007669"/>
    <property type="project" value="TreeGrafter"/>
</dbReference>
<reference evidence="9" key="1">
    <citation type="submission" date="2022-10" db="EMBL/GenBank/DDBJ databases">
        <title>Culturing micro-colonial fungi from biological soil crusts in the Mojave desert and describing Neophaeococcomyces mojavensis, and introducing the new genera and species Taxawa tesnikishii.</title>
        <authorList>
            <person name="Kurbessoian T."/>
            <person name="Stajich J.E."/>
        </authorList>
    </citation>
    <scope>NUCLEOTIDE SEQUENCE</scope>
    <source>
        <strain evidence="9">TK_41</strain>
    </source>
</reference>
<dbReference type="Proteomes" id="UP001172673">
    <property type="component" value="Unassembled WGS sequence"/>
</dbReference>
<evidence type="ECO:0000256" key="4">
    <source>
        <dbReference type="ARBA" id="ARBA00024778"/>
    </source>
</evidence>
<gene>
    <name evidence="9" type="ORF">H2200_005655</name>
</gene>
<evidence type="ECO:0000256" key="2">
    <source>
        <dbReference type="ARBA" id="ARBA00019062"/>
    </source>
</evidence>
<comment type="caution">
    <text evidence="9">The sequence shown here is derived from an EMBL/GenBank/DDBJ whole genome shotgun (WGS) entry which is preliminary data.</text>
</comment>
<evidence type="ECO:0000313" key="10">
    <source>
        <dbReference type="Proteomes" id="UP001172673"/>
    </source>
</evidence>
<comment type="function">
    <text evidence="4">Non catalytic subunit of RNase H2, an endonuclease that specifically degrades the RNA of RNA:DNA hybrids. Participates in DNA replication, possibly by mediating the removal of lagging-strand Okazaki fragment RNA primers during DNA replication. Mediates the excision of single ribonucleotides from DNA:RNA duplexes.</text>
</comment>
<feature type="compositionally biased region" description="Low complexity" evidence="6">
    <location>
        <begin position="1"/>
        <end position="11"/>
    </location>
</feature>
<organism evidence="9 10">
    <name type="scientific">Cladophialophora chaetospira</name>
    <dbReference type="NCBI Taxonomy" id="386627"/>
    <lineage>
        <taxon>Eukaryota</taxon>
        <taxon>Fungi</taxon>
        <taxon>Dikarya</taxon>
        <taxon>Ascomycota</taxon>
        <taxon>Pezizomycotina</taxon>
        <taxon>Eurotiomycetes</taxon>
        <taxon>Chaetothyriomycetidae</taxon>
        <taxon>Chaetothyriales</taxon>
        <taxon>Herpotrichiellaceae</taxon>
        <taxon>Cladophialophora</taxon>
    </lineage>
</organism>
<dbReference type="EMBL" id="JAPDRK010000007">
    <property type="protein sequence ID" value="KAJ9610878.1"/>
    <property type="molecule type" value="Genomic_DNA"/>
</dbReference>
<protein>
    <recommendedName>
        <fullName evidence="2">Ribonuclease H2 subunit B</fullName>
    </recommendedName>
    <alternativeName>
        <fullName evidence="5">Ribonuclease HI subunit B</fullName>
    </alternativeName>
</protein>
<dbReference type="InterPro" id="IPR019024">
    <property type="entry name" value="RNase_H2_suB_wHTH"/>
</dbReference>
<accession>A0AA38XCE2</accession>
<evidence type="ECO:0000256" key="1">
    <source>
        <dbReference type="ARBA" id="ARBA00004123"/>
    </source>
</evidence>
<evidence type="ECO:0000259" key="8">
    <source>
        <dbReference type="Pfam" id="PF17745"/>
    </source>
</evidence>
<feature type="domain" description="Rnh202 triple barrel" evidence="8">
    <location>
        <begin position="36"/>
        <end position="115"/>
    </location>
</feature>
<keyword evidence="3" id="KW-0539">Nucleus</keyword>
<feature type="compositionally biased region" description="Basic and acidic residues" evidence="6">
    <location>
        <begin position="372"/>
        <end position="391"/>
    </location>
</feature>
<dbReference type="AlphaFoldDB" id="A0AA38XCE2"/>
<feature type="region of interest" description="Disordered" evidence="6">
    <location>
        <begin position="372"/>
        <end position="392"/>
    </location>
</feature>
<proteinExistence type="predicted"/>
<feature type="domain" description="Ribonuclease H2 subunit B wHTH" evidence="7">
    <location>
        <begin position="118"/>
        <end position="321"/>
    </location>
</feature>
<dbReference type="CDD" id="cd09270">
    <property type="entry name" value="RNase_H2-B"/>
    <property type="match status" value="1"/>
</dbReference>
<name>A0AA38XCE2_9EURO</name>
<dbReference type="PANTHER" id="PTHR13383:SF11">
    <property type="entry name" value="RIBONUCLEASE H2 SUBUNIT B"/>
    <property type="match status" value="1"/>
</dbReference>
<sequence>MVTVTRSSSRSPTKKPSIKPSNSMDTPQDEPSKHFLLPKDISSQARFMLLRHPRDSSVQRFLFCPDKGLFQFTRVSAPSADPRSLLFTPSLGIEEQQSEGCISKNADFFVATVIDMAFFLIPLVISTKAPTGKTLFQPIDDLFEEHMREEKALRYLVENGRAKIEEAMSRFCDTIDAGDEQMYRPNEEKTLRMLLGKVDTVIKQGLPSTLEEKFVTRALEAPILSVKREETTISAVKVKTRAKAPDEECDDEDSSDAFDSQSSDTSTAPSTVFSEVSIASSVSTTGPETIPLELLQLQKQRIVLDFILVSYVPDAIADRLRARLASKKSTVNFAPLEEHLRSLAILRAEVLSSRSISDFSRKRGLEDDETAELRAEKKRRQEEEDRKKRLGESNGIRALKKVNVAGMKKMSDFFSKKPASIKR</sequence>
<dbReference type="GO" id="GO:0006401">
    <property type="term" value="P:RNA catabolic process"/>
    <property type="evidence" value="ECO:0007669"/>
    <property type="project" value="TreeGrafter"/>
</dbReference>
<keyword evidence="10" id="KW-1185">Reference proteome</keyword>
<feature type="compositionally biased region" description="Acidic residues" evidence="6">
    <location>
        <begin position="247"/>
        <end position="256"/>
    </location>
</feature>
<dbReference type="Gene3D" id="1.10.20.120">
    <property type="match status" value="1"/>
</dbReference>
<evidence type="ECO:0000256" key="6">
    <source>
        <dbReference type="SAM" id="MobiDB-lite"/>
    </source>
</evidence>
<feature type="region of interest" description="Disordered" evidence="6">
    <location>
        <begin position="239"/>
        <end position="270"/>
    </location>
</feature>
<evidence type="ECO:0000313" key="9">
    <source>
        <dbReference type="EMBL" id="KAJ9610878.1"/>
    </source>
</evidence>
<comment type="subcellular location">
    <subcellularLocation>
        <location evidence="1">Nucleus</location>
    </subcellularLocation>
</comment>
<evidence type="ECO:0000256" key="5">
    <source>
        <dbReference type="ARBA" id="ARBA00033464"/>
    </source>
</evidence>
<dbReference type="Pfam" id="PF09468">
    <property type="entry name" value="RNase_H2-Ydr279"/>
    <property type="match status" value="1"/>
</dbReference>
<dbReference type="InterPro" id="IPR041195">
    <property type="entry name" value="Rnh202_N"/>
</dbReference>
<dbReference type="InterPro" id="IPR040456">
    <property type="entry name" value="RNase_H2_suB"/>
</dbReference>
<dbReference type="Pfam" id="PF17745">
    <property type="entry name" value="Ydr279_N"/>
    <property type="match status" value="1"/>
</dbReference>
<feature type="compositionally biased region" description="Low complexity" evidence="6">
    <location>
        <begin position="257"/>
        <end position="266"/>
    </location>
</feature>